<evidence type="ECO:0000256" key="2">
    <source>
        <dbReference type="SAM" id="Phobius"/>
    </source>
</evidence>
<accession>A0ABT2QAQ0</accession>
<dbReference type="RefSeq" id="WP_338007098.1">
    <property type="nucleotide sequence ID" value="NZ_JAOPKB010000002.1"/>
</dbReference>
<dbReference type="EMBL" id="JAOPKB010000002">
    <property type="protein sequence ID" value="MCU4972003.1"/>
    <property type="molecule type" value="Genomic_DNA"/>
</dbReference>
<evidence type="ECO:0000313" key="4">
    <source>
        <dbReference type="Proteomes" id="UP001320972"/>
    </source>
</evidence>
<name>A0ABT2QAQ0_9EURY</name>
<dbReference type="InterPro" id="IPR058328">
    <property type="entry name" value="DUF8015"/>
</dbReference>
<proteinExistence type="predicted"/>
<gene>
    <name evidence="3" type="ORF">OB955_04550</name>
</gene>
<keyword evidence="4" id="KW-1185">Reference proteome</keyword>
<keyword evidence="2" id="KW-0472">Membrane</keyword>
<dbReference type="Proteomes" id="UP001320972">
    <property type="component" value="Unassembled WGS sequence"/>
</dbReference>
<dbReference type="Pfam" id="PF26047">
    <property type="entry name" value="DUF8015"/>
    <property type="match status" value="1"/>
</dbReference>
<reference evidence="3 4" key="1">
    <citation type="submission" date="2022-09" db="EMBL/GenBank/DDBJ databases">
        <title>Enrichment on poylsaccharides allowed isolation of novel metabolic and taxonomic groups of Haloarchaea.</title>
        <authorList>
            <person name="Sorokin D.Y."/>
            <person name="Elcheninov A.G."/>
            <person name="Khizhniak T.V."/>
            <person name="Kolganova T.V."/>
            <person name="Kublanov I.V."/>
        </authorList>
    </citation>
    <scope>NUCLEOTIDE SEQUENCE [LARGE SCALE GENOMIC DNA]</scope>
    <source>
        <strain evidence="3 4">AArc-m2/3/4</strain>
    </source>
</reference>
<keyword evidence="2" id="KW-0812">Transmembrane</keyword>
<keyword evidence="2" id="KW-1133">Transmembrane helix</keyword>
<evidence type="ECO:0000313" key="3">
    <source>
        <dbReference type="EMBL" id="MCU4972003.1"/>
    </source>
</evidence>
<organism evidence="3 4">
    <name type="scientific">Natronoglomus mannanivorans</name>
    <dbReference type="NCBI Taxonomy" id="2979990"/>
    <lineage>
        <taxon>Archaea</taxon>
        <taxon>Methanobacteriati</taxon>
        <taxon>Methanobacteriota</taxon>
        <taxon>Stenosarchaea group</taxon>
        <taxon>Halobacteria</taxon>
        <taxon>Halobacteriales</taxon>
        <taxon>Natrialbaceae</taxon>
        <taxon>Natronoglomus</taxon>
    </lineage>
</organism>
<sequence length="99" mass="10230">MSNTIGTPVSGRGRRQDRDGEPLENPIETLTAATRNDFTLGFIPVVFAVAAVVASATGLSVVQALAPAAFVSLFVVVDAIYLNPPIDSGVDTDRGRGSA</sequence>
<protein>
    <submittedName>
        <fullName evidence="3">Uncharacterized protein</fullName>
    </submittedName>
</protein>
<feature type="transmembrane region" description="Helical" evidence="2">
    <location>
        <begin position="38"/>
        <end position="57"/>
    </location>
</feature>
<feature type="region of interest" description="Disordered" evidence="1">
    <location>
        <begin position="1"/>
        <end position="26"/>
    </location>
</feature>
<feature type="transmembrane region" description="Helical" evidence="2">
    <location>
        <begin position="64"/>
        <end position="82"/>
    </location>
</feature>
<comment type="caution">
    <text evidence="3">The sequence shown here is derived from an EMBL/GenBank/DDBJ whole genome shotgun (WGS) entry which is preliminary data.</text>
</comment>
<evidence type="ECO:0000256" key="1">
    <source>
        <dbReference type="SAM" id="MobiDB-lite"/>
    </source>
</evidence>